<dbReference type="RefSeq" id="WP_307039419.1">
    <property type="nucleotide sequence ID" value="NZ_JAUSYY010000001.1"/>
</dbReference>
<sequence length="435" mass="44525">MSVFAKASASRSARAAWTGIAIAGVSALLLTACSSGAPAPAETDDPAETAGDALPIAEGERDLALKLGTILPQSGALAFLGPPEEAGVQLGADDVNAVSDSGLGVEVVFRDSGDTTTDTATVSVTDLLSQDVSAIIGAASSGVSKTVIDQIVAAGVIQFSPANTSADFTEYNDNDLYWRTAPSDVLQGEVLGNLIAEDGHATLGMIVLNDSYGTGLAQFTKDAFEAAGGEVVAEALFNEGDSSFDAQISEVTAANPDAIALITFDQAQIITPALVGSGYPGDQLYFVDGNLSDYSADFAPGLVAGSKGTLPGLDVGTLGDFTDRLLEVDPDLADYSYAAESYDAVVLLALAAYAANSTDGVEIAKYLRQVSGGSGEGEKVSTYEEGIALLAEGQQIDYDGPSGPVTFDEHGDPTEATIGIYEYNDDNTYSRIGDG</sequence>
<comment type="similarity">
    <text evidence="1">Belongs to the leucine-binding protein family.</text>
</comment>
<dbReference type="CDD" id="cd06346">
    <property type="entry name" value="PBP1_ABC_ligand_binding-like"/>
    <property type="match status" value="1"/>
</dbReference>
<evidence type="ECO:0000256" key="2">
    <source>
        <dbReference type="ARBA" id="ARBA00022729"/>
    </source>
</evidence>
<proteinExistence type="inferred from homology"/>
<evidence type="ECO:0000313" key="4">
    <source>
        <dbReference type="EMBL" id="MDQ0893187.1"/>
    </source>
</evidence>
<evidence type="ECO:0000256" key="1">
    <source>
        <dbReference type="ARBA" id="ARBA00010062"/>
    </source>
</evidence>
<gene>
    <name evidence="4" type="ORF">QFZ26_000742</name>
</gene>
<evidence type="ECO:0000259" key="3">
    <source>
        <dbReference type="Pfam" id="PF13458"/>
    </source>
</evidence>
<dbReference type="InterPro" id="IPR028082">
    <property type="entry name" value="Peripla_BP_I"/>
</dbReference>
<dbReference type="SUPFAM" id="SSF53822">
    <property type="entry name" value="Periplasmic binding protein-like I"/>
    <property type="match status" value="1"/>
</dbReference>
<dbReference type="InterPro" id="IPR028081">
    <property type="entry name" value="Leu-bd"/>
</dbReference>
<organism evidence="4 5">
    <name type="scientific">Agromyces ramosus</name>
    <dbReference type="NCBI Taxonomy" id="33879"/>
    <lineage>
        <taxon>Bacteria</taxon>
        <taxon>Bacillati</taxon>
        <taxon>Actinomycetota</taxon>
        <taxon>Actinomycetes</taxon>
        <taxon>Micrococcales</taxon>
        <taxon>Microbacteriaceae</taxon>
        <taxon>Agromyces</taxon>
    </lineage>
</organism>
<dbReference type="PROSITE" id="PS51257">
    <property type="entry name" value="PROKAR_LIPOPROTEIN"/>
    <property type="match status" value="1"/>
</dbReference>
<keyword evidence="5" id="KW-1185">Reference proteome</keyword>
<dbReference type="PANTHER" id="PTHR30483:SF6">
    <property type="entry name" value="PERIPLASMIC BINDING PROTEIN OF ABC TRANSPORTER FOR NATURAL AMINO ACIDS"/>
    <property type="match status" value="1"/>
</dbReference>
<dbReference type="Proteomes" id="UP001239083">
    <property type="component" value="Unassembled WGS sequence"/>
</dbReference>
<accession>A0ABU0R603</accession>
<dbReference type="Gene3D" id="3.40.50.2300">
    <property type="match status" value="3"/>
</dbReference>
<dbReference type="InterPro" id="IPR051010">
    <property type="entry name" value="BCAA_transport"/>
</dbReference>
<name>A0ABU0R603_9MICO</name>
<keyword evidence="2" id="KW-0732">Signal</keyword>
<evidence type="ECO:0000313" key="5">
    <source>
        <dbReference type="Proteomes" id="UP001239083"/>
    </source>
</evidence>
<dbReference type="EMBL" id="JAUSYY010000001">
    <property type="protein sequence ID" value="MDQ0893187.1"/>
    <property type="molecule type" value="Genomic_DNA"/>
</dbReference>
<dbReference type="Pfam" id="PF13458">
    <property type="entry name" value="Peripla_BP_6"/>
    <property type="match status" value="1"/>
</dbReference>
<protein>
    <submittedName>
        <fullName evidence="4">ABC-type branched-subunit amino acid transport system substrate-binding protein</fullName>
    </submittedName>
</protein>
<feature type="domain" description="Leucine-binding protein" evidence="3">
    <location>
        <begin position="65"/>
        <end position="415"/>
    </location>
</feature>
<comment type="caution">
    <text evidence="4">The sequence shown here is derived from an EMBL/GenBank/DDBJ whole genome shotgun (WGS) entry which is preliminary data.</text>
</comment>
<dbReference type="PANTHER" id="PTHR30483">
    <property type="entry name" value="LEUCINE-SPECIFIC-BINDING PROTEIN"/>
    <property type="match status" value="1"/>
</dbReference>
<reference evidence="4 5" key="1">
    <citation type="submission" date="2023-07" db="EMBL/GenBank/DDBJ databases">
        <title>Comparative genomics of wheat-associated soil bacteria to identify genetic determinants of phenazine resistance.</title>
        <authorList>
            <person name="Mouncey N."/>
        </authorList>
    </citation>
    <scope>NUCLEOTIDE SEQUENCE [LARGE SCALE GENOMIC DNA]</scope>
    <source>
        <strain evidence="4 5">V3I3</strain>
    </source>
</reference>